<dbReference type="InterPro" id="IPR036457">
    <property type="entry name" value="PPM-type-like_dom_sf"/>
</dbReference>
<dbReference type="Gene3D" id="3.60.40.10">
    <property type="entry name" value="PPM-type phosphatase domain"/>
    <property type="match status" value="1"/>
</dbReference>
<dbReference type="Pfam" id="PF07228">
    <property type="entry name" value="SpoIIE"/>
    <property type="match status" value="1"/>
</dbReference>
<evidence type="ECO:0000259" key="3">
    <source>
        <dbReference type="SMART" id="SM00331"/>
    </source>
</evidence>
<dbReference type="InterPro" id="IPR052016">
    <property type="entry name" value="Bact_Sigma-Reg"/>
</dbReference>
<evidence type="ECO:0000256" key="2">
    <source>
        <dbReference type="SAM" id="MobiDB-lite"/>
    </source>
</evidence>
<dbReference type="PANTHER" id="PTHR43156">
    <property type="entry name" value="STAGE II SPORULATION PROTEIN E-RELATED"/>
    <property type="match status" value="1"/>
</dbReference>
<evidence type="ECO:0000313" key="5">
    <source>
        <dbReference type="Proteomes" id="UP000178953"/>
    </source>
</evidence>
<organism evidence="4 5">
    <name type="scientific">Mycolicibacterium grossiae</name>
    <dbReference type="NCBI Taxonomy" id="1552759"/>
    <lineage>
        <taxon>Bacteria</taxon>
        <taxon>Bacillati</taxon>
        <taxon>Actinomycetota</taxon>
        <taxon>Actinomycetes</taxon>
        <taxon>Mycobacteriales</taxon>
        <taxon>Mycobacteriaceae</taxon>
        <taxon>Mycolicibacterium</taxon>
    </lineage>
</organism>
<dbReference type="GO" id="GO:0016791">
    <property type="term" value="F:phosphatase activity"/>
    <property type="evidence" value="ECO:0007669"/>
    <property type="project" value="TreeGrafter"/>
</dbReference>
<dbReference type="AlphaFoldDB" id="A0A1E8Q3Y4"/>
<keyword evidence="5" id="KW-1185">Reference proteome</keyword>
<dbReference type="InterPro" id="IPR029016">
    <property type="entry name" value="GAF-like_dom_sf"/>
</dbReference>
<feature type="domain" description="PPM-type phosphatase" evidence="3">
    <location>
        <begin position="230"/>
        <end position="449"/>
    </location>
</feature>
<sequence length="450" mass="48398">MTRVAAVAARLGGTSMATVSVVDGDRAWFLGTYGLGAEQSIAVRDGLCANVLRNAVPAASADALADPRTGSLRFVLRHDVRFYACVAVLAADGRPLGAVTVMDTETRPVDDATLGLLAELTGVVREHLDMRADALAALSSERRLRDAVDSALLDAQRDRDDAQAARDDARRDRDNARSDRREAELGRQDARSDRDSAMRDRDSAEHDRDVIEEYASVLQRTLLPPMLPHIDGLTLAAHYHPASPRQVGGDFYDAFALDDHRWAFTIGDVEGHGVEAAVTTSLIRYTLRAAALHHRDLTDALGELNGVLLRELDSRRFATVLLGTVEGRGDAPGFRVTLATGGHQPALLVDAAAGSVTPVLPQGGMFVGAIRDARFASRDVELVPGRTLLVYTDGLIEARRGVRPFDEDALAAFVAERTHLDATGLVEDIATLVPKLEPDDDVAVLAITAR</sequence>
<comment type="caution">
    <text evidence="4">The sequence shown here is derived from an EMBL/GenBank/DDBJ whole genome shotgun (WGS) entry which is preliminary data.</text>
</comment>
<dbReference type="Pfam" id="PF13185">
    <property type="entry name" value="GAF_2"/>
    <property type="match status" value="1"/>
</dbReference>
<dbReference type="InterPro" id="IPR003018">
    <property type="entry name" value="GAF"/>
</dbReference>
<dbReference type="SUPFAM" id="SSF55781">
    <property type="entry name" value="GAF domain-like"/>
    <property type="match status" value="1"/>
</dbReference>
<evidence type="ECO:0000313" key="4">
    <source>
        <dbReference type="EMBL" id="OFJ53156.1"/>
    </source>
</evidence>
<dbReference type="PANTHER" id="PTHR43156:SF2">
    <property type="entry name" value="STAGE II SPORULATION PROTEIN E"/>
    <property type="match status" value="1"/>
</dbReference>
<dbReference type="Gene3D" id="3.30.450.40">
    <property type="match status" value="1"/>
</dbReference>
<keyword evidence="1" id="KW-0378">Hydrolase</keyword>
<dbReference type="Proteomes" id="UP000178953">
    <property type="component" value="Unassembled WGS sequence"/>
</dbReference>
<accession>A0A1E8Q3Y4</accession>
<evidence type="ECO:0000256" key="1">
    <source>
        <dbReference type="ARBA" id="ARBA00022801"/>
    </source>
</evidence>
<feature type="region of interest" description="Disordered" evidence="2">
    <location>
        <begin position="155"/>
        <end position="206"/>
    </location>
</feature>
<dbReference type="SUPFAM" id="SSF81606">
    <property type="entry name" value="PP2C-like"/>
    <property type="match status" value="1"/>
</dbReference>
<dbReference type="EMBL" id="MCHX01000029">
    <property type="protein sequence ID" value="OFJ53156.1"/>
    <property type="molecule type" value="Genomic_DNA"/>
</dbReference>
<name>A0A1E8Q3Y4_9MYCO</name>
<dbReference type="InterPro" id="IPR001932">
    <property type="entry name" value="PPM-type_phosphatase-like_dom"/>
</dbReference>
<protein>
    <recommendedName>
        <fullName evidence="3">PPM-type phosphatase domain-containing protein</fullName>
    </recommendedName>
</protein>
<gene>
    <name evidence="4" type="ORF">BEL07_13830</name>
</gene>
<dbReference type="SMART" id="SM00331">
    <property type="entry name" value="PP2C_SIG"/>
    <property type="match status" value="1"/>
</dbReference>
<reference evidence="4 5" key="1">
    <citation type="submission" date="2016-09" db="EMBL/GenBank/DDBJ databases">
        <title>genome sequence of Mycobacterium sp. 739 SCH.</title>
        <authorList>
            <person name="Greninger A.L."/>
            <person name="Qin X."/>
            <person name="Jerome K."/>
            <person name="Vora S."/>
            <person name="Quinn K."/>
        </authorList>
    </citation>
    <scope>NUCLEOTIDE SEQUENCE [LARGE SCALE GENOMIC DNA]</scope>
    <source>
        <strain evidence="4 5">SCH</strain>
    </source>
</reference>
<proteinExistence type="predicted"/>